<protein>
    <submittedName>
        <fullName evidence="2">(malaria parasite P. vivax) hypothetical protein</fullName>
    </submittedName>
</protein>
<gene>
    <name evidence="2" type="ORF">PVW1_040024000</name>
</gene>
<dbReference type="Proteomes" id="UP000779233">
    <property type="component" value="Unassembled WGS sequence"/>
</dbReference>
<dbReference type="EMBL" id="CAJZCX010000013">
    <property type="protein sequence ID" value="CAG9482668.1"/>
    <property type="molecule type" value="Genomic_DNA"/>
</dbReference>
<organism evidence="2 3">
    <name type="scientific">Plasmodium vivax</name>
    <name type="common">malaria parasite P. vivax</name>
    <dbReference type="NCBI Taxonomy" id="5855"/>
    <lineage>
        <taxon>Eukaryota</taxon>
        <taxon>Sar</taxon>
        <taxon>Alveolata</taxon>
        <taxon>Apicomplexa</taxon>
        <taxon>Aconoidasida</taxon>
        <taxon>Haemosporida</taxon>
        <taxon>Plasmodiidae</taxon>
        <taxon>Plasmodium</taxon>
        <taxon>Plasmodium (Plasmodium)</taxon>
    </lineage>
</organism>
<evidence type="ECO:0000313" key="3">
    <source>
        <dbReference type="Proteomes" id="UP000779233"/>
    </source>
</evidence>
<name>A0A8S4HJB2_PLAVI</name>
<proteinExistence type="predicted"/>
<evidence type="ECO:0000256" key="1">
    <source>
        <dbReference type="SAM" id="MobiDB-lite"/>
    </source>
</evidence>
<comment type="caution">
    <text evidence="2">The sequence shown here is derived from an EMBL/GenBank/DDBJ whole genome shotgun (WGS) entry which is preliminary data.</text>
</comment>
<dbReference type="AlphaFoldDB" id="A0A8S4HJB2"/>
<feature type="region of interest" description="Disordered" evidence="1">
    <location>
        <begin position="1"/>
        <end position="33"/>
    </location>
</feature>
<evidence type="ECO:0000313" key="2">
    <source>
        <dbReference type="EMBL" id="CAG9482668.1"/>
    </source>
</evidence>
<accession>A0A8S4HJB2</accession>
<sequence length="73" mass="8736">MQSKRKNRTQLNPSESIETFHHLKASPPKKADYREERVKMEQRVLFFLKHFNNSPRGEFTSEGKPPLRFHLKV</sequence>
<reference evidence="2" key="1">
    <citation type="submission" date="2021-09" db="EMBL/GenBank/DDBJ databases">
        <authorList>
            <consortium name="Pathogen Informatics"/>
        </authorList>
    </citation>
    <scope>NUCLEOTIDE SEQUENCE</scope>
    <source>
        <strain evidence="2">PvW1</strain>
    </source>
</reference>